<dbReference type="HOGENOM" id="CLU_2181425_0_0_9"/>
<keyword evidence="2" id="KW-1185">Reference proteome</keyword>
<evidence type="ECO:0000313" key="1">
    <source>
        <dbReference type="EMBL" id="EFY04474.1"/>
    </source>
</evidence>
<comment type="caution">
    <text evidence="1">The sequence shown here is derived from an EMBL/GenBank/DDBJ whole genome shotgun (WGS) entry which is preliminary data.</text>
</comment>
<dbReference type="Proteomes" id="UP000004923">
    <property type="component" value="Unassembled WGS sequence"/>
</dbReference>
<dbReference type="AlphaFoldDB" id="E8LF76"/>
<name>E8LF76_9FIRM</name>
<sequence>MQRNIHGRKALGLPAFIQRIMTDTAAVEGNAVGSAVRFALEAHVILQPAVQTPAIIIVASGAFGGKILPLFKAIYIKAPHKIAYITVIFKKLAISHLLLFPFRAKLILV</sequence>
<gene>
    <name evidence="1" type="ORF">HMPREF9443_01515</name>
</gene>
<protein>
    <submittedName>
        <fullName evidence="1">Uncharacterized protein</fullName>
    </submittedName>
</protein>
<accession>E8LF76</accession>
<organism evidence="1 2">
    <name type="scientific">Phascolarctobacterium succinatutens YIT 12067</name>
    <dbReference type="NCBI Taxonomy" id="626939"/>
    <lineage>
        <taxon>Bacteria</taxon>
        <taxon>Bacillati</taxon>
        <taxon>Bacillota</taxon>
        <taxon>Negativicutes</taxon>
        <taxon>Acidaminococcales</taxon>
        <taxon>Acidaminococcaceae</taxon>
        <taxon>Phascolarctobacterium</taxon>
    </lineage>
</organism>
<dbReference type="EMBL" id="AEVN01000073">
    <property type="protein sequence ID" value="EFY04474.1"/>
    <property type="molecule type" value="Genomic_DNA"/>
</dbReference>
<proteinExistence type="predicted"/>
<reference evidence="1 2" key="1">
    <citation type="submission" date="2011-01" db="EMBL/GenBank/DDBJ databases">
        <authorList>
            <person name="Weinstock G."/>
            <person name="Sodergren E."/>
            <person name="Clifton S."/>
            <person name="Fulton L."/>
            <person name="Fulton B."/>
            <person name="Courtney L."/>
            <person name="Fronick C."/>
            <person name="Harrison M."/>
            <person name="Strong C."/>
            <person name="Farmer C."/>
            <person name="Delahaunty K."/>
            <person name="Markovic C."/>
            <person name="Hall O."/>
            <person name="Minx P."/>
            <person name="Tomlinson C."/>
            <person name="Mitreva M."/>
            <person name="Hou S."/>
            <person name="Chen J."/>
            <person name="Wollam A."/>
            <person name="Pepin K.H."/>
            <person name="Johnson M."/>
            <person name="Bhonagiri V."/>
            <person name="Zhang X."/>
            <person name="Suruliraj S."/>
            <person name="Warren W."/>
            <person name="Chinwalla A."/>
            <person name="Mardis E.R."/>
            <person name="Wilson R.K."/>
        </authorList>
    </citation>
    <scope>NUCLEOTIDE SEQUENCE [LARGE SCALE GENOMIC DNA]</scope>
    <source>
        <strain evidence="1 2">YIT 12067</strain>
    </source>
</reference>
<evidence type="ECO:0000313" key="2">
    <source>
        <dbReference type="Proteomes" id="UP000004923"/>
    </source>
</evidence>